<evidence type="ECO:0000313" key="3">
    <source>
        <dbReference type="Proteomes" id="UP000578112"/>
    </source>
</evidence>
<accession>A0A7W7MSX0</accession>
<dbReference type="EMBL" id="JACHNH010000001">
    <property type="protein sequence ID" value="MBB4765683.1"/>
    <property type="molecule type" value="Genomic_DNA"/>
</dbReference>
<keyword evidence="3" id="KW-1185">Reference proteome</keyword>
<sequence>MTGTAVELRRLVGKFVLFFVGCWLIVLVAGVAGALRGASVEPLRFAILLIPGCAFVPAAYYAVGLHRSDDPGQLDRIWPKAIVYGLAGLVLLFGTAYGLYEMG</sequence>
<comment type="caution">
    <text evidence="2">The sequence shown here is derived from an EMBL/GenBank/DDBJ whole genome shotgun (WGS) entry which is preliminary data.</text>
</comment>
<feature type="transmembrane region" description="Helical" evidence="1">
    <location>
        <begin position="81"/>
        <end position="100"/>
    </location>
</feature>
<dbReference type="RefSeq" id="WP_184996706.1">
    <property type="nucleotide sequence ID" value="NZ_BOMK01000080.1"/>
</dbReference>
<protein>
    <recommendedName>
        <fullName evidence="4">Transmembrane protein</fullName>
    </recommendedName>
</protein>
<keyword evidence="1" id="KW-0472">Membrane</keyword>
<evidence type="ECO:0000313" key="2">
    <source>
        <dbReference type="EMBL" id="MBB4765683.1"/>
    </source>
</evidence>
<feature type="transmembrane region" description="Helical" evidence="1">
    <location>
        <begin position="15"/>
        <end position="35"/>
    </location>
</feature>
<dbReference type="AlphaFoldDB" id="A0A7W7MSX0"/>
<name>A0A7W7MSX0_9ACTN</name>
<keyword evidence="1" id="KW-1133">Transmembrane helix</keyword>
<evidence type="ECO:0008006" key="4">
    <source>
        <dbReference type="Google" id="ProtNLM"/>
    </source>
</evidence>
<dbReference type="Proteomes" id="UP000578112">
    <property type="component" value="Unassembled WGS sequence"/>
</dbReference>
<feature type="transmembrane region" description="Helical" evidence="1">
    <location>
        <begin position="42"/>
        <end position="61"/>
    </location>
</feature>
<evidence type="ECO:0000256" key="1">
    <source>
        <dbReference type="SAM" id="Phobius"/>
    </source>
</evidence>
<organism evidence="2 3">
    <name type="scientific">Actinoplanes digitatis</name>
    <dbReference type="NCBI Taxonomy" id="1868"/>
    <lineage>
        <taxon>Bacteria</taxon>
        <taxon>Bacillati</taxon>
        <taxon>Actinomycetota</taxon>
        <taxon>Actinomycetes</taxon>
        <taxon>Micromonosporales</taxon>
        <taxon>Micromonosporaceae</taxon>
        <taxon>Actinoplanes</taxon>
    </lineage>
</organism>
<proteinExistence type="predicted"/>
<reference evidence="2 3" key="1">
    <citation type="submission" date="2020-08" db="EMBL/GenBank/DDBJ databases">
        <title>Sequencing the genomes of 1000 actinobacteria strains.</title>
        <authorList>
            <person name="Klenk H.-P."/>
        </authorList>
    </citation>
    <scope>NUCLEOTIDE SEQUENCE [LARGE SCALE GENOMIC DNA]</scope>
    <source>
        <strain evidence="2 3">DSM 43149</strain>
    </source>
</reference>
<gene>
    <name evidence="2" type="ORF">BJ971_006239</name>
</gene>
<keyword evidence="1" id="KW-0812">Transmembrane</keyword>